<gene>
    <name evidence="1" type="ORF">DKK79_08500</name>
</gene>
<sequence>MNNTFIGDPLYSKTKVCGYVCVDESTLDKWIVKNKFPKPDLYLGRHPRWRLSTLINFSNAKQQEYAEQQLCG</sequence>
<evidence type="ECO:0000313" key="1">
    <source>
        <dbReference type="EMBL" id="PXZ04389.1"/>
    </source>
</evidence>
<name>A0A2V4DY18_9GAMM</name>
<dbReference type="Proteomes" id="UP000247483">
    <property type="component" value="Unassembled WGS sequence"/>
</dbReference>
<evidence type="ECO:0000313" key="2">
    <source>
        <dbReference type="Proteomes" id="UP000247483"/>
    </source>
</evidence>
<reference evidence="1 2" key="1">
    <citation type="submission" date="2018-05" db="EMBL/GenBank/DDBJ databases">
        <title>Reference genomes for bee gut microbiota database.</title>
        <authorList>
            <person name="Ellegaard K.M."/>
        </authorList>
    </citation>
    <scope>NUCLEOTIDE SEQUENCE [LARGE SCALE GENOMIC DNA]</scope>
    <source>
        <strain evidence="1 2">ESL0177</strain>
    </source>
</reference>
<organism evidence="1 2">
    <name type="scientific">Gilliamella apicola</name>
    <dbReference type="NCBI Taxonomy" id="1196095"/>
    <lineage>
        <taxon>Bacteria</taxon>
        <taxon>Pseudomonadati</taxon>
        <taxon>Pseudomonadota</taxon>
        <taxon>Gammaproteobacteria</taxon>
        <taxon>Orbales</taxon>
        <taxon>Orbaceae</taxon>
        <taxon>Gilliamella</taxon>
    </lineage>
</organism>
<comment type="caution">
    <text evidence="1">The sequence shown here is derived from an EMBL/GenBank/DDBJ whole genome shotgun (WGS) entry which is preliminary data.</text>
</comment>
<dbReference type="EMBL" id="QGLP01000005">
    <property type="protein sequence ID" value="PXZ04389.1"/>
    <property type="molecule type" value="Genomic_DNA"/>
</dbReference>
<proteinExistence type="predicted"/>
<accession>A0A2V4DY18</accession>
<evidence type="ECO:0008006" key="3">
    <source>
        <dbReference type="Google" id="ProtNLM"/>
    </source>
</evidence>
<protein>
    <recommendedName>
        <fullName evidence="3">Excisionase</fullName>
    </recommendedName>
</protein>
<dbReference type="RefSeq" id="WP_110423703.1">
    <property type="nucleotide sequence ID" value="NZ_QGLP01000005.1"/>
</dbReference>
<dbReference type="AlphaFoldDB" id="A0A2V4DY18"/>